<keyword evidence="4" id="KW-1185">Reference proteome</keyword>
<proteinExistence type="predicted"/>
<evidence type="ECO:0000259" key="2">
    <source>
        <dbReference type="Pfam" id="PF09037"/>
    </source>
</evidence>
<dbReference type="Pfam" id="PF09037">
    <property type="entry name" value="Sulphotransf"/>
    <property type="match status" value="1"/>
</dbReference>
<dbReference type="PIRSF" id="PIRSF021497">
    <property type="entry name" value="Sulphotransferase_Stf0"/>
    <property type="match status" value="1"/>
</dbReference>
<dbReference type="InterPro" id="IPR024628">
    <property type="entry name" value="Sulfotransferase_Stf0_dom"/>
</dbReference>
<dbReference type="GO" id="GO:0016740">
    <property type="term" value="F:transferase activity"/>
    <property type="evidence" value="ECO:0007669"/>
    <property type="project" value="UniProtKB-KW"/>
</dbReference>
<dbReference type="STRING" id="500610.SAMN02799615_03297"/>
<evidence type="ECO:0000313" key="4">
    <source>
        <dbReference type="Proteomes" id="UP000199477"/>
    </source>
</evidence>
<dbReference type="InterPro" id="IPR015124">
    <property type="entry name" value="Stf0"/>
</dbReference>
<gene>
    <name evidence="3" type="ORF">SAMN02799615_03297</name>
</gene>
<dbReference type="Gene3D" id="3.40.50.300">
    <property type="entry name" value="P-loop containing nucleotide triphosphate hydrolases"/>
    <property type="match status" value="1"/>
</dbReference>
<sequence length="264" mass="30343">MPHVMERLYSAEMDFGCYDGEQRLTYMLATIPRSGSTYCAIRLWQTGLLGAPMEYLNFRFVGDILRRLDYVPHLAGEISEAGIAKYWGDIKRLRTSPNGVFGYKMFGVNYLEISRRVPGFLRQIVPDYVIYLTRRDLIGQAMSYSRAQRSRRWFAGMSDTPEVRYDFEHIKQCISSIEDQKSSWERMFAITGVRPIHICYEDLLADSAGVIRALLLDMGIPPEPADELAIPLIERQTDGVSREWRDRFAEDSARELAISAVTDE</sequence>
<evidence type="ECO:0000256" key="1">
    <source>
        <dbReference type="PIRSR" id="PIRSR021497-1"/>
    </source>
</evidence>
<dbReference type="InterPro" id="IPR027417">
    <property type="entry name" value="P-loop_NTPase"/>
</dbReference>
<organism evidence="3 4">
    <name type="scientific">Dyella marensis</name>
    <dbReference type="NCBI Taxonomy" id="500610"/>
    <lineage>
        <taxon>Bacteria</taxon>
        <taxon>Pseudomonadati</taxon>
        <taxon>Pseudomonadota</taxon>
        <taxon>Gammaproteobacteria</taxon>
        <taxon>Lysobacterales</taxon>
        <taxon>Rhodanobacteraceae</taxon>
        <taxon>Dyella</taxon>
    </lineage>
</organism>
<feature type="domain" description="Sulphotransferase Stf0" evidence="2">
    <location>
        <begin position="26"/>
        <end position="251"/>
    </location>
</feature>
<feature type="active site" description="Proton acceptor" evidence="1">
    <location>
        <position position="54"/>
    </location>
</feature>
<dbReference type="EMBL" id="FONH01000015">
    <property type="protein sequence ID" value="SFF37418.1"/>
    <property type="molecule type" value="Genomic_DNA"/>
</dbReference>
<accession>A0A1I2I707</accession>
<evidence type="ECO:0000313" key="3">
    <source>
        <dbReference type="EMBL" id="SFF37418.1"/>
    </source>
</evidence>
<keyword evidence="3" id="KW-0808">Transferase</keyword>
<protein>
    <submittedName>
        <fullName evidence="3">LPS sulfotransferase NodH</fullName>
    </submittedName>
</protein>
<dbReference type="SUPFAM" id="SSF52540">
    <property type="entry name" value="P-loop containing nucleoside triphosphate hydrolases"/>
    <property type="match status" value="1"/>
</dbReference>
<name>A0A1I2I707_9GAMM</name>
<reference evidence="4" key="1">
    <citation type="submission" date="2016-10" db="EMBL/GenBank/DDBJ databases">
        <authorList>
            <person name="Varghese N."/>
            <person name="Submissions S."/>
        </authorList>
    </citation>
    <scope>NUCLEOTIDE SEQUENCE [LARGE SCALE GENOMIC DNA]</scope>
    <source>
        <strain evidence="4">UNC178MFTsu3.1</strain>
    </source>
</reference>
<dbReference type="Proteomes" id="UP000199477">
    <property type="component" value="Unassembled WGS sequence"/>
</dbReference>
<dbReference type="AlphaFoldDB" id="A0A1I2I707"/>